<protein>
    <submittedName>
        <fullName evidence="1">Uncharacterized protein</fullName>
    </submittedName>
</protein>
<keyword evidence="2" id="KW-1185">Reference proteome</keyword>
<sequence length="60" mass="6988">MALYDEMRVELQELVDLVQQDERYASAVAHGAIHADQETAETQRRRATRIVELKRRYGLS</sequence>
<evidence type="ECO:0000313" key="2">
    <source>
        <dbReference type="Proteomes" id="UP000198982"/>
    </source>
</evidence>
<dbReference type="AlphaFoldDB" id="A0A1H4ZS34"/>
<organism evidence="1 2">
    <name type="scientific">Pseudomonas saponiphila</name>
    <dbReference type="NCBI Taxonomy" id="556534"/>
    <lineage>
        <taxon>Bacteria</taxon>
        <taxon>Pseudomonadati</taxon>
        <taxon>Pseudomonadota</taxon>
        <taxon>Gammaproteobacteria</taxon>
        <taxon>Pseudomonadales</taxon>
        <taxon>Pseudomonadaceae</taxon>
        <taxon>Pseudomonas</taxon>
    </lineage>
</organism>
<dbReference type="EMBL" id="FNTJ01000003">
    <property type="protein sequence ID" value="SED32943.1"/>
    <property type="molecule type" value="Genomic_DNA"/>
</dbReference>
<dbReference type="Proteomes" id="UP000198982">
    <property type="component" value="Unassembled WGS sequence"/>
</dbReference>
<gene>
    <name evidence="1" type="ORF">SAMN05216178_6807</name>
</gene>
<proteinExistence type="predicted"/>
<name>A0A1H4ZS34_9PSED</name>
<reference evidence="2" key="1">
    <citation type="submission" date="2016-10" db="EMBL/GenBank/DDBJ databases">
        <authorList>
            <person name="Varghese N."/>
            <person name="Submissions S."/>
        </authorList>
    </citation>
    <scope>NUCLEOTIDE SEQUENCE [LARGE SCALE GENOMIC DNA]</scope>
    <source>
        <strain evidence="2">DSM 9751</strain>
    </source>
</reference>
<evidence type="ECO:0000313" key="1">
    <source>
        <dbReference type="EMBL" id="SED32943.1"/>
    </source>
</evidence>
<accession>A0A1H4ZS34</accession>